<keyword evidence="13" id="KW-1185">Reference proteome</keyword>
<protein>
    <recommendedName>
        <fullName evidence="7">NmrA-like family domain-containing protein 1</fullName>
    </recommendedName>
</protein>
<reference evidence="12 13" key="1">
    <citation type="submission" date="2013-11" db="EMBL/GenBank/DDBJ databases">
        <title>The Damaraland mole rat (Fukomys damarensis) genome and evolution of African mole rats.</title>
        <authorList>
            <person name="Gladyshev V.N."/>
            <person name="Fang X."/>
        </authorList>
    </citation>
    <scope>NUCLEOTIDE SEQUENCE [LARGE SCALE GENOMIC DNA]</scope>
    <source>
        <tissue evidence="12">Liver</tissue>
    </source>
</reference>
<dbReference type="InterPro" id="IPR051164">
    <property type="entry name" value="NmrA-like_oxidored"/>
</dbReference>
<proteinExistence type="inferred from homology"/>
<dbReference type="GO" id="GO:0048471">
    <property type="term" value="C:perinuclear region of cytoplasm"/>
    <property type="evidence" value="ECO:0007669"/>
    <property type="project" value="UniProtKB-SubCell"/>
</dbReference>
<evidence type="ECO:0000256" key="1">
    <source>
        <dbReference type="ARBA" id="ARBA00004123"/>
    </source>
</evidence>
<evidence type="ECO:0000256" key="4">
    <source>
        <dbReference type="ARBA" id="ARBA00022490"/>
    </source>
</evidence>
<comment type="subcellular location">
    <subcellularLocation>
        <location evidence="2">Cytoplasm</location>
        <location evidence="2">Perinuclear region</location>
    </subcellularLocation>
    <subcellularLocation>
        <location evidence="1">Nucleus</location>
    </subcellularLocation>
</comment>
<dbReference type="PANTHER" id="PTHR42748:SF16">
    <property type="entry name" value="NMRA-LIKE FAMILY DOMAIN-CONTAINING PROTEIN 1"/>
    <property type="match status" value="1"/>
</dbReference>
<evidence type="ECO:0000256" key="2">
    <source>
        <dbReference type="ARBA" id="ARBA00004556"/>
    </source>
</evidence>
<dbReference type="EMBL" id="KN123497">
    <property type="protein sequence ID" value="KFO24800.1"/>
    <property type="molecule type" value="Genomic_DNA"/>
</dbReference>
<sequence>MTAKLPVQTNRLHLHLTPPRPPQSTPRQSRGHLQSLYCESKGTSRRSESRQRQTRPAKADNQRGCQLGFLSDPGVREETPAPSPPPRLVPQACRGCIRLASALMATKLVVVFGATGAQGGSVARTLLEDGTFRVRVVTRDPGQKAAKELRLQGAEVVQGDQNDGASMEKALTGAHAAFIVTNYWENCSQEQEIKQGKLLADLAKRLGLHYVVYSGLENIKKLTAGRLTAGHFDGKGEVEEYFRDIGIPMTSVRLPCYFENLLSFFLPQRAPDGKSYLLNLPMGDVPMDGMAVSDLGPVVLSLLKMPEEYVGQNIGLSTCKHTAEEYAALLTKHTGKAVLNTKITAEDYEKLDFPGACDLANMFRFYTLKPDRNIELTLRLNPKAQTLDEWLELHKGDFTQL</sequence>
<keyword evidence="5" id="KW-0521">NADP</keyword>
<comment type="similarity">
    <text evidence="3">Belongs to the NmrA-type oxidoreductase family.</text>
</comment>
<keyword evidence="4" id="KW-0963">Cytoplasm</keyword>
<dbReference type="STRING" id="885580.ENSFDAP00000014303"/>
<dbReference type="Gene3D" id="3.40.50.720">
    <property type="entry name" value="NAD(P)-binding Rossmann-like Domain"/>
    <property type="match status" value="1"/>
</dbReference>
<evidence type="ECO:0000313" key="12">
    <source>
        <dbReference type="EMBL" id="KFO24800.1"/>
    </source>
</evidence>
<evidence type="ECO:0000256" key="6">
    <source>
        <dbReference type="ARBA" id="ARBA00023242"/>
    </source>
</evidence>
<dbReference type="SUPFAM" id="SSF51735">
    <property type="entry name" value="NAD(P)-binding Rossmann-fold domains"/>
    <property type="match status" value="1"/>
</dbReference>
<evidence type="ECO:0000259" key="11">
    <source>
        <dbReference type="Pfam" id="PF05368"/>
    </source>
</evidence>
<organism evidence="12 13">
    <name type="scientific">Fukomys damarensis</name>
    <name type="common">Damaraland mole rat</name>
    <name type="synonym">Cryptomys damarensis</name>
    <dbReference type="NCBI Taxonomy" id="885580"/>
    <lineage>
        <taxon>Eukaryota</taxon>
        <taxon>Metazoa</taxon>
        <taxon>Chordata</taxon>
        <taxon>Craniata</taxon>
        <taxon>Vertebrata</taxon>
        <taxon>Euteleostomi</taxon>
        <taxon>Mammalia</taxon>
        <taxon>Eutheria</taxon>
        <taxon>Euarchontoglires</taxon>
        <taxon>Glires</taxon>
        <taxon>Rodentia</taxon>
        <taxon>Hystricomorpha</taxon>
        <taxon>Bathyergidae</taxon>
        <taxon>Fukomys</taxon>
    </lineage>
</organism>
<comment type="subunit">
    <text evidence="9">Homodimer. Interacts with ASS1. Interaction is enhanced by low NADPH/NADP(+) ratios, which results in inhibition of ASS1 activity.</text>
</comment>
<evidence type="ECO:0000256" key="9">
    <source>
        <dbReference type="ARBA" id="ARBA00062836"/>
    </source>
</evidence>
<dbReference type="PANTHER" id="PTHR42748">
    <property type="entry name" value="NITROGEN METABOLITE REPRESSION PROTEIN NMRA FAMILY MEMBER"/>
    <property type="match status" value="1"/>
</dbReference>
<gene>
    <name evidence="12" type="ORF">H920_13796</name>
</gene>
<dbReference type="AlphaFoldDB" id="A0A091D3M4"/>
<accession>A0A091D3M4</accession>
<name>A0A091D3M4_FUKDA</name>
<feature type="domain" description="NmrA-like" evidence="11">
    <location>
        <begin position="106"/>
        <end position="390"/>
    </location>
</feature>
<dbReference type="InterPro" id="IPR008030">
    <property type="entry name" value="NmrA-like"/>
</dbReference>
<dbReference type="CDD" id="cd05251">
    <property type="entry name" value="NmrA_like_SDR_a"/>
    <property type="match status" value="1"/>
</dbReference>
<comment type="function">
    <text evidence="8">Redox sensor protein. Undergoes restructuring and subcellular redistribution in response to changes in intracellular NADPH/NADP(+) levels. At low NADPH concentrations the protein is found mainly as a monomer, and binds argininosuccinate synthase (ASS1), the enzyme involved in nitric oxide synthesis. Association with ASS1 impairs its activity and reduces the production of nitric oxide, which subsecuently prevents apoptosis. Under normal NADPH concentrations, the protein is found as a dimer and hides the binding site for ASS1. The homodimer binds one molecule of NADPH. Has higher affinity for NADPH than for NADP(+). Binding to NADPH is necessary to form a stable dimer.</text>
</comment>
<evidence type="ECO:0000256" key="8">
    <source>
        <dbReference type="ARBA" id="ARBA00060053"/>
    </source>
</evidence>
<evidence type="ECO:0000256" key="10">
    <source>
        <dbReference type="SAM" id="MobiDB-lite"/>
    </source>
</evidence>
<dbReference type="Pfam" id="PF05368">
    <property type="entry name" value="NmrA"/>
    <property type="match status" value="1"/>
</dbReference>
<feature type="region of interest" description="Disordered" evidence="10">
    <location>
        <begin position="1"/>
        <end position="88"/>
    </location>
</feature>
<dbReference type="GO" id="GO:0005634">
    <property type="term" value="C:nucleus"/>
    <property type="evidence" value="ECO:0007669"/>
    <property type="project" value="UniProtKB-SubCell"/>
</dbReference>
<dbReference type="InterPro" id="IPR036291">
    <property type="entry name" value="NAD(P)-bd_dom_sf"/>
</dbReference>
<evidence type="ECO:0000256" key="3">
    <source>
        <dbReference type="ARBA" id="ARBA00006328"/>
    </source>
</evidence>
<feature type="compositionally biased region" description="Basic and acidic residues" evidence="10">
    <location>
        <begin position="45"/>
        <end position="61"/>
    </location>
</feature>
<dbReference type="eggNOG" id="ENOG502RG69">
    <property type="taxonomic scope" value="Eukaryota"/>
</dbReference>
<evidence type="ECO:0000256" key="5">
    <source>
        <dbReference type="ARBA" id="ARBA00022857"/>
    </source>
</evidence>
<evidence type="ECO:0000313" key="13">
    <source>
        <dbReference type="Proteomes" id="UP000028990"/>
    </source>
</evidence>
<dbReference type="FunFam" id="3.40.50.720:FF:000181">
    <property type="entry name" value="NmrA-like family domain-containing protein 1"/>
    <property type="match status" value="1"/>
</dbReference>
<dbReference type="Proteomes" id="UP000028990">
    <property type="component" value="Unassembled WGS sequence"/>
</dbReference>
<dbReference type="Gene3D" id="3.90.25.10">
    <property type="entry name" value="UDP-galactose 4-epimerase, domain 1"/>
    <property type="match status" value="1"/>
</dbReference>
<keyword evidence="6" id="KW-0539">Nucleus</keyword>
<evidence type="ECO:0000256" key="7">
    <source>
        <dbReference type="ARBA" id="ARBA00040296"/>
    </source>
</evidence>